<comment type="caution">
    <text evidence="1">The sequence shown here is derived from an EMBL/GenBank/DDBJ whole genome shotgun (WGS) entry which is preliminary data.</text>
</comment>
<proteinExistence type="predicted"/>
<organism evidence="1 2">
    <name type="scientific">Mucilaginibacter gynuensis</name>
    <dbReference type="NCBI Taxonomy" id="1302236"/>
    <lineage>
        <taxon>Bacteria</taxon>
        <taxon>Pseudomonadati</taxon>
        <taxon>Bacteroidota</taxon>
        <taxon>Sphingobacteriia</taxon>
        <taxon>Sphingobacteriales</taxon>
        <taxon>Sphingobacteriaceae</taxon>
        <taxon>Mucilaginibacter</taxon>
    </lineage>
</organism>
<gene>
    <name evidence="1" type="ORF">GCM10023149_33960</name>
</gene>
<sequence length="119" mass="13695">MIKVKVDNVEMLASFDTGGSYGGLEITVKDAQKLKKKKLKDYGKDGYDDELVSLYNVSIDPQFTIDQIGIYKESGDDNSHVRKALGITEDNFLTFAYRFLSEYKTVWDYEHQKIYVLAY</sequence>
<dbReference type="Proteomes" id="UP001500582">
    <property type="component" value="Unassembled WGS sequence"/>
</dbReference>
<reference evidence="2" key="1">
    <citation type="journal article" date="2019" name="Int. J. Syst. Evol. Microbiol.">
        <title>The Global Catalogue of Microorganisms (GCM) 10K type strain sequencing project: providing services to taxonomists for standard genome sequencing and annotation.</title>
        <authorList>
            <consortium name="The Broad Institute Genomics Platform"/>
            <consortium name="The Broad Institute Genome Sequencing Center for Infectious Disease"/>
            <person name="Wu L."/>
            <person name="Ma J."/>
        </authorList>
    </citation>
    <scope>NUCLEOTIDE SEQUENCE [LARGE SCALE GENOMIC DNA]</scope>
    <source>
        <strain evidence="2">JCM 17705</strain>
    </source>
</reference>
<keyword evidence="2" id="KW-1185">Reference proteome</keyword>
<protein>
    <submittedName>
        <fullName evidence="1">Uncharacterized protein</fullName>
    </submittedName>
</protein>
<evidence type="ECO:0000313" key="1">
    <source>
        <dbReference type="EMBL" id="GAA4329324.1"/>
    </source>
</evidence>
<dbReference type="EMBL" id="BAABFT010000009">
    <property type="protein sequence ID" value="GAA4329324.1"/>
    <property type="molecule type" value="Genomic_DNA"/>
</dbReference>
<accession>A0ABP8GT61</accession>
<name>A0ABP8GT61_9SPHI</name>
<evidence type="ECO:0000313" key="2">
    <source>
        <dbReference type="Proteomes" id="UP001500582"/>
    </source>
</evidence>
<dbReference type="RefSeq" id="WP_345212329.1">
    <property type="nucleotide sequence ID" value="NZ_BAABFT010000009.1"/>
</dbReference>